<gene>
    <name evidence="1" type="ORF">NM688_g3631</name>
</gene>
<reference evidence="1" key="1">
    <citation type="submission" date="2022-07" db="EMBL/GenBank/DDBJ databases">
        <title>Genome Sequence of Phlebia brevispora.</title>
        <authorList>
            <person name="Buettner E."/>
        </authorList>
    </citation>
    <scope>NUCLEOTIDE SEQUENCE</scope>
    <source>
        <strain evidence="1">MPL23</strain>
    </source>
</reference>
<accession>A0ACC1T505</accession>
<evidence type="ECO:0000313" key="1">
    <source>
        <dbReference type="EMBL" id="KAJ3553407.1"/>
    </source>
</evidence>
<organism evidence="1 2">
    <name type="scientific">Phlebia brevispora</name>
    <dbReference type="NCBI Taxonomy" id="194682"/>
    <lineage>
        <taxon>Eukaryota</taxon>
        <taxon>Fungi</taxon>
        <taxon>Dikarya</taxon>
        <taxon>Basidiomycota</taxon>
        <taxon>Agaricomycotina</taxon>
        <taxon>Agaricomycetes</taxon>
        <taxon>Polyporales</taxon>
        <taxon>Meruliaceae</taxon>
        <taxon>Phlebia</taxon>
    </lineage>
</organism>
<sequence length="479" mass="52652">MATLTALLQIITDGLNELQAACAANGDSYPTLNDVYSTESNMVQNKYAADVAPVIAAAYQLIALLTNPDPYILNWGFAAFYSASIAVAAQGCVPDILGEARHNGMHVNDIAARNKMDPGKLGRILRLLASRHIFTEVAPDVFKNNRVSSCLCTGKPLDKWEDTNGVGALAEFLGTDSIKIGGSLVDNLTDPETALSQEPNKSCTQRAFGTDLAFHMWLQEPEQALSRRRLQHGMRSLTGYASDELPSGGFEWSVLPPGSVIVDVGGGMGTVTMDLANRHQHLRYVVEDLPEVRMLMVCEVLVIDQACYAGNRACTAPRHVLSVPFQCFLSHHLSFIVEHDFFDPQPIKGAAVYMIRYVLHNWSDAYCVKILGRLREVTESTTKLIVHDQILDYLSRDTISVDTSIPGAARPMAQEPLLPYPDAIAGYAYALDIQMMAVLNAQGRTLKQLQTVFLKAGWKLERVHRFTAPHPQQLICSPI</sequence>
<keyword evidence="2" id="KW-1185">Reference proteome</keyword>
<comment type="caution">
    <text evidence="1">The sequence shown here is derived from an EMBL/GenBank/DDBJ whole genome shotgun (WGS) entry which is preliminary data.</text>
</comment>
<dbReference type="Proteomes" id="UP001148662">
    <property type="component" value="Unassembled WGS sequence"/>
</dbReference>
<proteinExistence type="predicted"/>
<dbReference type="EMBL" id="JANHOG010000543">
    <property type="protein sequence ID" value="KAJ3553407.1"/>
    <property type="molecule type" value="Genomic_DNA"/>
</dbReference>
<protein>
    <submittedName>
        <fullName evidence="1">Uncharacterized protein</fullName>
    </submittedName>
</protein>
<evidence type="ECO:0000313" key="2">
    <source>
        <dbReference type="Proteomes" id="UP001148662"/>
    </source>
</evidence>
<name>A0ACC1T505_9APHY</name>